<organism evidence="1">
    <name type="scientific">hydrocarbon metagenome</name>
    <dbReference type="NCBI Taxonomy" id="938273"/>
    <lineage>
        <taxon>unclassified sequences</taxon>
        <taxon>metagenomes</taxon>
        <taxon>ecological metagenomes</taxon>
    </lineage>
</organism>
<proteinExistence type="predicted"/>
<reference evidence="1" key="1">
    <citation type="journal article" date="2015" name="Proc. Natl. Acad. Sci. U.S.A.">
        <title>Networks of energetic and metabolic interactions define dynamics in microbial communities.</title>
        <authorList>
            <person name="Embree M."/>
            <person name="Liu J.K."/>
            <person name="Al-Bassam M.M."/>
            <person name="Zengler K."/>
        </authorList>
    </citation>
    <scope>NUCLEOTIDE SEQUENCE</scope>
</reference>
<accession>A0A0W8FKG5</accession>
<gene>
    <name evidence="1" type="ORF">ASZ90_008879</name>
</gene>
<sequence>MSWEKKSFSAISRLCSRAIAASRSSQRRAGVPASALSSLVRAKTACSIAAVLTELIPEGVDAGAGVFVAATFCVGVDAMVCIAVGVDAGVAVDVASSNATQPAEQQMASEISRIADSFRIGEVMRPIAIIGILIWSRRTHQSAEMG</sequence>
<protein>
    <submittedName>
        <fullName evidence="1">Uncharacterized protein</fullName>
    </submittedName>
</protein>
<name>A0A0W8FKG5_9ZZZZ</name>
<dbReference type="AlphaFoldDB" id="A0A0W8FKG5"/>
<comment type="caution">
    <text evidence="1">The sequence shown here is derived from an EMBL/GenBank/DDBJ whole genome shotgun (WGS) entry which is preliminary data.</text>
</comment>
<evidence type="ECO:0000313" key="1">
    <source>
        <dbReference type="EMBL" id="KUG21353.1"/>
    </source>
</evidence>
<dbReference type="EMBL" id="LNQE01001069">
    <property type="protein sequence ID" value="KUG21353.1"/>
    <property type="molecule type" value="Genomic_DNA"/>
</dbReference>